<evidence type="ECO:0000256" key="2">
    <source>
        <dbReference type="ARBA" id="ARBA00022737"/>
    </source>
</evidence>
<keyword evidence="3" id="KW-0378">Hydrolase</keyword>
<dbReference type="GO" id="GO:0016787">
    <property type="term" value="F:hydrolase activity"/>
    <property type="evidence" value="ECO:0007669"/>
    <property type="project" value="UniProtKB-KW"/>
</dbReference>
<dbReference type="InterPro" id="IPR002883">
    <property type="entry name" value="CBM10/Dockerin_dom"/>
</dbReference>
<organism evidence="5 6">
    <name type="scientific">Anaeromyces robustus</name>
    <dbReference type="NCBI Taxonomy" id="1754192"/>
    <lineage>
        <taxon>Eukaryota</taxon>
        <taxon>Fungi</taxon>
        <taxon>Fungi incertae sedis</taxon>
        <taxon>Chytridiomycota</taxon>
        <taxon>Chytridiomycota incertae sedis</taxon>
        <taxon>Neocallimastigomycetes</taxon>
        <taxon>Neocallimastigales</taxon>
        <taxon>Neocallimastigaceae</taxon>
        <taxon>Anaeromyces</taxon>
    </lineage>
</organism>
<dbReference type="Proteomes" id="UP000193944">
    <property type="component" value="Unassembled WGS sequence"/>
</dbReference>
<dbReference type="PROSITE" id="PS51763">
    <property type="entry name" value="CBM10"/>
    <property type="match status" value="1"/>
</dbReference>
<sequence>MDYGVKKIFTNNNDNSDSYWSIQYGYRYGYCSINNTSIIYSNRNGHWGIENNQWCEVSISFEKSIETLEYLIRVNDTLLSNEELYEKQPNQYKKFLMYYLQVIVFSLQDNYLFYGTDSTKRWL</sequence>
<dbReference type="AlphaFoldDB" id="A0A1Y1XAQ8"/>
<dbReference type="Gene3D" id="3.90.1220.10">
    <property type="entry name" value="Cellulose docking domain, dockering"/>
    <property type="match status" value="1"/>
</dbReference>
<evidence type="ECO:0000313" key="5">
    <source>
        <dbReference type="EMBL" id="ORX82807.1"/>
    </source>
</evidence>
<evidence type="ECO:0000313" key="6">
    <source>
        <dbReference type="Proteomes" id="UP000193944"/>
    </source>
</evidence>
<proteinExistence type="predicted"/>
<dbReference type="SUPFAM" id="SSF64571">
    <property type="entry name" value="Cellulose docking domain, dockering"/>
    <property type="match status" value="1"/>
</dbReference>
<name>A0A1Y1XAQ8_9FUNG</name>
<feature type="domain" description="CBM10" evidence="4">
    <location>
        <begin position="18"/>
        <end position="58"/>
    </location>
</feature>
<reference evidence="5 6" key="2">
    <citation type="submission" date="2016-08" db="EMBL/GenBank/DDBJ databases">
        <title>Pervasive Adenine N6-methylation of Active Genes in Fungi.</title>
        <authorList>
            <consortium name="DOE Joint Genome Institute"/>
            <person name="Mondo S.J."/>
            <person name="Dannebaum R.O."/>
            <person name="Kuo R.C."/>
            <person name="Labutti K."/>
            <person name="Haridas S."/>
            <person name="Kuo A."/>
            <person name="Salamov A."/>
            <person name="Ahrendt S.R."/>
            <person name="Lipzen A."/>
            <person name="Sullivan W."/>
            <person name="Andreopoulos W.B."/>
            <person name="Clum A."/>
            <person name="Lindquist E."/>
            <person name="Daum C."/>
            <person name="Ramamoorthy G.K."/>
            <person name="Gryganskyi A."/>
            <person name="Culley D."/>
            <person name="Magnuson J.K."/>
            <person name="James T.Y."/>
            <person name="O'Malley M.A."/>
            <person name="Stajich J.E."/>
            <person name="Spatafora J.W."/>
            <person name="Visel A."/>
            <person name="Grigoriev I.V."/>
        </authorList>
    </citation>
    <scope>NUCLEOTIDE SEQUENCE [LARGE SCALE GENOMIC DNA]</scope>
    <source>
        <strain evidence="5 6">S4</strain>
    </source>
</reference>
<evidence type="ECO:0000256" key="3">
    <source>
        <dbReference type="ARBA" id="ARBA00022801"/>
    </source>
</evidence>
<comment type="caution">
    <text evidence="5">The sequence shown here is derived from an EMBL/GenBank/DDBJ whole genome shotgun (WGS) entry which is preliminary data.</text>
</comment>
<reference evidence="5 6" key="1">
    <citation type="submission" date="2016-08" db="EMBL/GenBank/DDBJ databases">
        <title>A Parts List for Fungal Cellulosomes Revealed by Comparative Genomics.</title>
        <authorList>
            <consortium name="DOE Joint Genome Institute"/>
            <person name="Haitjema C.H."/>
            <person name="Gilmore S.P."/>
            <person name="Henske J.K."/>
            <person name="Solomon K.V."/>
            <person name="De Groot R."/>
            <person name="Kuo A."/>
            <person name="Mondo S.J."/>
            <person name="Salamov A.A."/>
            <person name="Labutti K."/>
            <person name="Zhao Z."/>
            <person name="Chiniquy J."/>
            <person name="Barry K."/>
            <person name="Brewer H.M."/>
            <person name="Purvine S.O."/>
            <person name="Wright A.T."/>
            <person name="Boxma B."/>
            <person name="Van Alen T."/>
            <person name="Hackstein J.H."/>
            <person name="Baker S.E."/>
            <person name="Grigoriev I.V."/>
            <person name="O'Malley M.A."/>
        </authorList>
    </citation>
    <scope>NUCLEOTIDE SEQUENCE [LARGE SCALE GENOMIC DNA]</scope>
    <source>
        <strain evidence="5 6">S4</strain>
    </source>
</reference>
<keyword evidence="1" id="KW-0732">Signal</keyword>
<keyword evidence="6" id="KW-1185">Reference proteome</keyword>
<accession>A0A1Y1XAQ8</accession>
<dbReference type="InterPro" id="IPR009034">
    <property type="entry name" value="Dockerin_dom_fun_sf"/>
</dbReference>
<dbReference type="Pfam" id="PF02013">
    <property type="entry name" value="CBM_10"/>
    <property type="match status" value="1"/>
</dbReference>
<dbReference type="EMBL" id="MCFG01000086">
    <property type="protein sequence ID" value="ORX82807.1"/>
    <property type="molecule type" value="Genomic_DNA"/>
</dbReference>
<protein>
    <recommendedName>
        <fullName evidence="4">CBM10 domain-containing protein</fullName>
    </recommendedName>
</protein>
<keyword evidence="2" id="KW-0677">Repeat</keyword>
<evidence type="ECO:0000259" key="4">
    <source>
        <dbReference type="PROSITE" id="PS51763"/>
    </source>
</evidence>
<evidence type="ECO:0000256" key="1">
    <source>
        <dbReference type="ARBA" id="ARBA00022729"/>
    </source>
</evidence>
<gene>
    <name evidence="5" type="ORF">BCR32DRAFT_278548</name>
</gene>